<accession>A0A816W8X6</accession>
<name>A0A816W8X6_BRANA</name>
<dbReference type="AlphaFoldDB" id="A0A816W8X6"/>
<dbReference type="EMBL" id="HG994357">
    <property type="protein sequence ID" value="CAF2130407.1"/>
    <property type="molecule type" value="Genomic_DNA"/>
</dbReference>
<evidence type="ECO:0000313" key="2">
    <source>
        <dbReference type="EMBL" id="CAF2130407.1"/>
    </source>
</evidence>
<sequence length="36" mass="4287">MLDIVADYIKDLESEYKNLKEKRAHCKCMTKEKKAI</sequence>
<keyword evidence="1" id="KW-0175">Coiled coil</keyword>
<dbReference type="Proteomes" id="UP001295469">
    <property type="component" value="Chromosome A03"/>
</dbReference>
<organism evidence="2">
    <name type="scientific">Brassica napus</name>
    <name type="common">Rape</name>
    <dbReference type="NCBI Taxonomy" id="3708"/>
    <lineage>
        <taxon>Eukaryota</taxon>
        <taxon>Viridiplantae</taxon>
        <taxon>Streptophyta</taxon>
        <taxon>Embryophyta</taxon>
        <taxon>Tracheophyta</taxon>
        <taxon>Spermatophyta</taxon>
        <taxon>Magnoliopsida</taxon>
        <taxon>eudicotyledons</taxon>
        <taxon>Gunneridae</taxon>
        <taxon>Pentapetalae</taxon>
        <taxon>rosids</taxon>
        <taxon>malvids</taxon>
        <taxon>Brassicales</taxon>
        <taxon>Brassicaceae</taxon>
        <taxon>Brassiceae</taxon>
        <taxon>Brassica</taxon>
    </lineage>
</organism>
<gene>
    <name evidence="2" type="ORF">DARMORV10_A03P51920.1</name>
</gene>
<feature type="coiled-coil region" evidence="1">
    <location>
        <begin position="2"/>
        <end position="29"/>
    </location>
</feature>
<protein>
    <submittedName>
        <fullName evidence="2">(rape) hypothetical protein</fullName>
    </submittedName>
</protein>
<reference evidence="2" key="1">
    <citation type="submission" date="2021-01" db="EMBL/GenBank/DDBJ databases">
        <authorList>
            <consortium name="Genoscope - CEA"/>
            <person name="William W."/>
        </authorList>
    </citation>
    <scope>NUCLEOTIDE SEQUENCE</scope>
</reference>
<evidence type="ECO:0000256" key="1">
    <source>
        <dbReference type="SAM" id="Coils"/>
    </source>
</evidence>
<proteinExistence type="predicted"/>